<feature type="region of interest" description="Disordered" evidence="1">
    <location>
        <begin position="1"/>
        <end position="79"/>
    </location>
</feature>
<dbReference type="OrthoDB" id="6183524at2"/>
<evidence type="ECO:0000256" key="1">
    <source>
        <dbReference type="SAM" id="MobiDB-lite"/>
    </source>
</evidence>
<proteinExistence type="predicted"/>
<dbReference type="Proteomes" id="UP000199046">
    <property type="component" value="Unassembled WGS sequence"/>
</dbReference>
<accession>A0A1I1FSS9</accession>
<dbReference type="RefSeq" id="WP_090129905.1">
    <property type="nucleotide sequence ID" value="NZ_FOLY01000001.1"/>
</dbReference>
<sequence length="79" mass="8868">MANSGRGFTKGNMDRENEHQGSNPPAVYDVGDRPGHAGEFQECTPQGDLLDESTRIQLDHDDEPLPPTSQKNNKWRMMN</sequence>
<gene>
    <name evidence="2" type="ORF">SAMN05421848_0180</name>
</gene>
<keyword evidence="3" id="KW-1185">Reference proteome</keyword>
<name>A0A1I1FSS9_9GAMM</name>
<evidence type="ECO:0000313" key="3">
    <source>
        <dbReference type="Proteomes" id="UP000199046"/>
    </source>
</evidence>
<organism evidence="2 3">
    <name type="scientific">Kushneria avicenniae</name>
    <dbReference type="NCBI Taxonomy" id="402385"/>
    <lineage>
        <taxon>Bacteria</taxon>
        <taxon>Pseudomonadati</taxon>
        <taxon>Pseudomonadota</taxon>
        <taxon>Gammaproteobacteria</taxon>
        <taxon>Oceanospirillales</taxon>
        <taxon>Halomonadaceae</taxon>
        <taxon>Kushneria</taxon>
    </lineage>
</organism>
<evidence type="ECO:0000313" key="2">
    <source>
        <dbReference type="EMBL" id="SFC00040.1"/>
    </source>
</evidence>
<dbReference type="EMBL" id="FOLY01000001">
    <property type="protein sequence ID" value="SFC00040.1"/>
    <property type="molecule type" value="Genomic_DNA"/>
</dbReference>
<reference evidence="3" key="1">
    <citation type="submission" date="2016-10" db="EMBL/GenBank/DDBJ databases">
        <authorList>
            <person name="Varghese N."/>
            <person name="Submissions S."/>
        </authorList>
    </citation>
    <scope>NUCLEOTIDE SEQUENCE [LARGE SCALE GENOMIC DNA]</scope>
    <source>
        <strain evidence="3">DSM 23439</strain>
    </source>
</reference>
<dbReference type="AlphaFoldDB" id="A0A1I1FSS9"/>
<protein>
    <submittedName>
        <fullName evidence="2">Uncharacterized protein</fullName>
    </submittedName>
</protein>